<organism evidence="1 2">
    <name type="scientific">Buchananella hordeovulneris</name>
    <dbReference type="NCBI Taxonomy" id="52770"/>
    <lineage>
        <taxon>Bacteria</taxon>
        <taxon>Bacillati</taxon>
        <taxon>Actinomycetota</taxon>
        <taxon>Actinomycetes</taxon>
        <taxon>Actinomycetales</taxon>
        <taxon>Actinomycetaceae</taxon>
        <taxon>Buchananella</taxon>
    </lineage>
</organism>
<comment type="caution">
    <text evidence="1">The sequence shown here is derived from an EMBL/GenBank/DDBJ whole genome shotgun (WGS) entry which is preliminary data.</text>
</comment>
<sequence length="186" mass="21166">MGELYEVRADFDRESIVVYQAYSPAIADAAVRAGRFVAPFSFQRMTWIKPSFLWLMHRSNWARKAGQERILAVRISRSGWEEALARAVLTDGHPDVLATAEVHVQWDPERSLRGAALNHYSIQVGISRHLIRTFVDDWVLEITDLTDRARKIAELAQGGRAAQAKRLLPLERPYPLPAQLVRRIAP</sequence>
<gene>
    <name evidence="1" type="ORF">BSZ40_04270</name>
</gene>
<proteinExistence type="predicted"/>
<protein>
    <recommendedName>
        <fullName evidence="3">DUF4291 domain-containing protein</fullName>
    </recommendedName>
</protein>
<dbReference type="STRING" id="52770.BSZ40_04270"/>
<dbReference type="PANTHER" id="PTHR38567:SF1">
    <property type="entry name" value="DUF4291 DOMAIN-CONTAINING PROTEIN"/>
    <property type="match status" value="1"/>
</dbReference>
<dbReference type="OrthoDB" id="65842at2"/>
<dbReference type="InterPro" id="IPR025633">
    <property type="entry name" value="DUF4291"/>
</dbReference>
<evidence type="ECO:0000313" key="2">
    <source>
        <dbReference type="Proteomes" id="UP000185612"/>
    </source>
</evidence>
<dbReference type="EMBL" id="MQVS01000003">
    <property type="protein sequence ID" value="OKL52126.1"/>
    <property type="molecule type" value="Genomic_DNA"/>
</dbReference>
<evidence type="ECO:0000313" key="1">
    <source>
        <dbReference type="EMBL" id="OKL52126.1"/>
    </source>
</evidence>
<reference evidence="2" key="1">
    <citation type="submission" date="2016-12" db="EMBL/GenBank/DDBJ databases">
        <authorList>
            <person name="Meng X."/>
        </authorList>
    </citation>
    <scope>NUCLEOTIDE SEQUENCE [LARGE SCALE GENOMIC DNA]</scope>
    <source>
        <strain evidence="2">DSM 20732</strain>
    </source>
</reference>
<dbReference type="InParanoid" id="A0A1Q5PX97"/>
<dbReference type="AlphaFoldDB" id="A0A1Q5PX97"/>
<name>A0A1Q5PX97_9ACTO</name>
<dbReference type="Proteomes" id="UP000185612">
    <property type="component" value="Unassembled WGS sequence"/>
</dbReference>
<dbReference type="PANTHER" id="PTHR38567">
    <property type="entry name" value="DUF4291 DOMAIN-CONTAINING PROTEIN"/>
    <property type="match status" value="1"/>
</dbReference>
<accession>A0A1Q5PX97</accession>
<keyword evidence="2" id="KW-1185">Reference proteome</keyword>
<evidence type="ECO:0008006" key="3">
    <source>
        <dbReference type="Google" id="ProtNLM"/>
    </source>
</evidence>
<dbReference type="Pfam" id="PF14124">
    <property type="entry name" value="DUF4291"/>
    <property type="match status" value="1"/>
</dbReference>
<dbReference type="RefSeq" id="WP_073823628.1">
    <property type="nucleotide sequence ID" value="NZ_MQVS01000003.1"/>
</dbReference>